<reference evidence="2 3" key="1">
    <citation type="submission" date="2022-09" db="EMBL/GenBank/DDBJ databases">
        <authorList>
            <person name="Palmer J.M."/>
        </authorList>
    </citation>
    <scope>NUCLEOTIDE SEQUENCE [LARGE SCALE GENOMIC DNA]</scope>
    <source>
        <strain evidence="2 3">DSM 7382</strain>
    </source>
</reference>
<name>A0AAW0GBM6_9APHY</name>
<dbReference type="EMBL" id="JASBNA010000013">
    <property type="protein sequence ID" value="KAK7687549.1"/>
    <property type="molecule type" value="Genomic_DNA"/>
</dbReference>
<evidence type="ECO:0000256" key="1">
    <source>
        <dbReference type="SAM" id="MobiDB-lite"/>
    </source>
</evidence>
<dbReference type="Proteomes" id="UP001385951">
    <property type="component" value="Unassembled WGS sequence"/>
</dbReference>
<protein>
    <submittedName>
        <fullName evidence="2">Uncharacterized protein</fullName>
    </submittedName>
</protein>
<feature type="compositionally biased region" description="Basic residues" evidence="1">
    <location>
        <begin position="58"/>
        <end position="75"/>
    </location>
</feature>
<organism evidence="2 3">
    <name type="scientific">Cerrena zonata</name>
    <dbReference type="NCBI Taxonomy" id="2478898"/>
    <lineage>
        <taxon>Eukaryota</taxon>
        <taxon>Fungi</taxon>
        <taxon>Dikarya</taxon>
        <taxon>Basidiomycota</taxon>
        <taxon>Agaricomycotina</taxon>
        <taxon>Agaricomycetes</taxon>
        <taxon>Polyporales</taxon>
        <taxon>Cerrenaceae</taxon>
        <taxon>Cerrena</taxon>
    </lineage>
</organism>
<dbReference type="AlphaFoldDB" id="A0AAW0GBM6"/>
<feature type="compositionally biased region" description="Acidic residues" evidence="1">
    <location>
        <begin position="39"/>
        <end position="52"/>
    </location>
</feature>
<accession>A0AAW0GBM6</accession>
<evidence type="ECO:0000313" key="2">
    <source>
        <dbReference type="EMBL" id="KAK7687549.1"/>
    </source>
</evidence>
<feature type="region of interest" description="Disordered" evidence="1">
    <location>
        <begin position="16"/>
        <end position="81"/>
    </location>
</feature>
<sequence length="152" mass="17515">MFDGCYKTALNMSSRVRKSSRLQNREDQTRYREASSDSEALEFESGESDEEYVVSNNKRGKRPIGRSKTNKKQRVQSRVSRIPASLRDLGDDFEENGLYKALSKPEISVYDLALEWVEEFGQDEEEGKNDAFTKSIQSHVEMLWMCIACRPS</sequence>
<evidence type="ECO:0000313" key="3">
    <source>
        <dbReference type="Proteomes" id="UP001385951"/>
    </source>
</evidence>
<keyword evidence="3" id="KW-1185">Reference proteome</keyword>
<gene>
    <name evidence="2" type="ORF">QCA50_009434</name>
</gene>
<proteinExistence type="predicted"/>
<feature type="compositionally biased region" description="Basic and acidic residues" evidence="1">
    <location>
        <begin position="23"/>
        <end position="35"/>
    </location>
</feature>
<comment type="caution">
    <text evidence="2">The sequence shown here is derived from an EMBL/GenBank/DDBJ whole genome shotgun (WGS) entry which is preliminary data.</text>
</comment>